<evidence type="ECO:0000313" key="13">
    <source>
        <dbReference type="Proteomes" id="UP000650511"/>
    </source>
</evidence>
<comment type="function">
    <text evidence="8">Catalyzes a trans-dehydration via an enolate intermediate.</text>
</comment>
<comment type="similarity">
    <text evidence="3 8">Belongs to the type-II 3-dehydroquinase family.</text>
</comment>
<dbReference type="NCBIfam" id="NF003807">
    <property type="entry name" value="PRK05395.1-4"/>
    <property type="match status" value="1"/>
</dbReference>
<dbReference type="EC" id="4.2.1.10" evidence="5 8"/>
<evidence type="ECO:0000256" key="8">
    <source>
        <dbReference type="HAMAP-Rule" id="MF_00169"/>
    </source>
</evidence>
<feature type="binding site" evidence="8 10">
    <location>
        <position position="75"/>
    </location>
    <ligand>
        <name>substrate</name>
    </ligand>
</feature>
<dbReference type="SUPFAM" id="SSF52304">
    <property type="entry name" value="Type II 3-dehydroquinate dehydratase"/>
    <property type="match status" value="1"/>
</dbReference>
<reference evidence="12" key="2">
    <citation type="submission" date="2020-09" db="EMBL/GenBank/DDBJ databases">
        <authorList>
            <person name="Sun Q."/>
            <person name="Zhou Y."/>
        </authorList>
    </citation>
    <scope>NUCLEOTIDE SEQUENCE</scope>
    <source>
        <strain evidence="12">CGMCC 1.14988</strain>
    </source>
</reference>
<keyword evidence="6 8" id="KW-0057">Aromatic amino acid biosynthesis</keyword>
<evidence type="ECO:0000256" key="10">
    <source>
        <dbReference type="PIRSR" id="PIRSR001399-2"/>
    </source>
</evidence>
<evidence type="ECO:0000256" key="4">
    <source>
        <dbReference type="ARBA" id="ARBA00011193"/>
    </source>
</evidence>
<dbReference type="Proteomes" id="UP000650511">
    <property type="component" value="Unassembled WGS sequence"/>
</dbReference>
<feature type="binding site" evidence="8 10">
    <location>
        <begin position="102"/>
        <end position="103"/>
    </location>
    <ligand>
        <name>substrate</name>
    </ligand>
</feature>
<feature type="binding site" evidence="8 10">
    <location>
        <position position="81"/>
    </location>
    <ligand>
        <name>substrate</name>
    </ligand>
</feature>
<proteinExistence type="inferred from homology"/>
<evidence type="ECO:0000256" key="1">
    <source>
        <dbReference type="ARBA" id="ARBA00001864"/>
    </source>
</evidence>
<keyword evidence="7 8" id="KW-0456">Lyase</keyword>
<reference evidence="12" key="1">
    <citation type="journal article" date="2014" name="Int. J. Syst. Evol. Microbiol.">
        <title>Complete genome sequence of Corynebacterium casei LMG S-19264T (=DSM 44701T), isolated from a smear-ripened cheese.</title>
        <authorList>
            <consortium name="US DOE Joint Genome Institute (JGI-PGF)"/>
            <person name="Walter F."/>
            <person name="Albersmeier A."/>
            <person name="Kalinowski J."/>
            <person name="Ruckert C."/>
        </authorList>
    </citation>
    <scope>NUCLEOTIDE SEQUENCE</scope>
    <source>
        <strain evidence="12">CGMCC 1.14988</strain>
    </source>
</reference>
<name>A0A8J3ABF1_9ACTN</name>
<comment type="subunit">
    <text evidence="4 8">Homododecamer.</text>
</comment>
<dbReference type="PANTHER" id="PTHR21272">
    <property type="entry name" value="CATABOLIC 3-DEHYDROQUINASE"/>
    <property type="match status" value="1"/>
</dbReference>
<feature type="site" description="Transition state stabilizer" evidence="8 11">
    <location>
        <position position="18"/>
    </location>
</feature>
<dbReference type="PIRSF" id="PIRSF001399">
    <property type="entry name" value="DHquinase_II"/>
    <property type="match status" value="1"/>
</dbReference>
<evidence type="ECO:0000256" key="6">
    <source>
        <dbReference type="ARBA" id="ARBA00023141"/>
    </source>
</evidence>
<evidence type="ECO:0000256" key="7">
    <source>
        <dbReference type="ARBA" id="ARBA00023239"/>
    </source>
</evidence>
<dbReference type="AlphaFoldDB" id="A0A8J3ABF1"/>
<accession>A0A8J3ABF1</accession>
<keyword evidence="13" id="KW-1185">Reference proteome</keyword>
<feature type="binding site" evidence="8 10">
    <location>
        <position position="88"/>
    </location>
    <ligand>
        <name>substrate</name>
    </ligand>
</feature>
<dbReference type="CDD" id="cd00466">
    <property type="entry name" value="DHQase_II"/>
    <property type="match status" value="1"/>
</dbReference>
<dbReference type="GO" id="GO:0008652">
    <property type="term" value="P:amino acid biosynthetic process"/>
    <property type="evidence" value="ECO:0007669"/>
    <property type="project" value="UniProtKB-KW"/>
</dbReference>
<dbReference type="UniPathway" id="UPA00053">
    <property type="reaction ID" value="UER00086"/>
</dbReference>
<organism evidence="12 13">
    <name type="scientific">Egicoccus halophilus</name>
    <dbReference type="NCBI Taxonomy" id="1670830"/>
    <lineage>
        <taxon>Bacteria</taxon>
        <taxon>Bacillati</taxon>
        <taxon>Actinomycetota</taxon>
        <taxon>Nitriliruptoria</taxon>
        <taxon>Egicoccales</taxon>
        <taxon>Egicoccaceae</taxon>
        <taxon>Egicoccus</taxon>
    </lineage>
</organism>
<dbReference type="InterPro" id="IPR001874">
    <property type="entry name" value="DHquinase_II"/>
</dbReference>
<keyword evidence="8" id="KW-0028">Amino-acid biosynthesis</keyword>
<evidence type="ECO:0000313" key="12">
    <source>
        <dbReference type="EMBL" id="GGI07383.1"/>
    </source>
</evidence>
<dbReference type="GO" id="GO:0009423">
    <property type="term" value="P:chorismate biosynthetic process"/>
    <property type="evidence" value="ECO:0007669"/>
    <property type="project" value="UniProtKB-UniRule"/>
</dbReference>
<evidence type="ECO:0000256" key="5">
    <source>
        <dbReference type="ARBA" id="ARBA00012060"/>
    </source>
</evidence>
<comment type="catalytic activity">
    <reaction evidence="1 8">
        <text>3-dehydroquinate = 3-dehydroshikimate + H2O</text>
        <dbReference type="Rhea" id="RHEA:21096"/>
        <dbReference type="ChEBI" id="CHEBI:15377"/>
        <dbReference type="ChEBI" id="CHEBI:16630"/>
        <dbReference type="ChEBI" id="CHEBI:32364"/>
        <dbReference type="EC" id="4.2.1.10"/>
    </reaction>
</comment>
<comment type="caution">
    <text evidence="12">The sequence shown here is derived from an EMBL/GenBank/DDBJ whole genome shotgun (WGS) entry which is preliminary data.</text>
</comment>
<dbReference type="NCBIfam" id="NF003805">
    <property type="entry name" value="PRK05395.1-2"/>
    <property type="match status" value="1"/>
</dbReference>
<dbReference type="PROSITE" id="PS01029">
    <property type="entry name" value="DEHYDROQUINASE_II"/>
    <property type="match status" value="1"/>
</dbReference>
<gene>
    <name evidence="8 12" type="primary">aroQ</name>
    <name evidence="12" type="ORF">GCM10011354_23810</name>
</gene>
<dbReference type="GO" id="GO:0009073">
    <property type="term" value="P:aromatic amino acid family biosynthetic process"/>
    <property type="evidence" value="ECO:0007669"/>
    <property type="project" value="UniProtKB-KW"/>
</dbReference>
<dbReference type="RefSeq" id="WP_130649910.1">
    <property type="nucleotide sequence ID" value="NZ_BMHA01000008.1"/>
</dbReference>
<evidence type="ECO:0000256" key="3">
    <source>
        <dbReference type="ARBA" id="ARBA00011037"/>
    </source>
</evidence>
<evidence type="ECO:0000256" key="2">
    <source>
        <dbReference type="ARBA" id="ARBA00004902"/>
    </source>
</evidence>
<comment type="pathway">
    <text evidence="2 8">Metabolic intermediate biosynthesis; chorismate biosynthesis; chorismate from D-erythrose 4-phosphate and phosphoenolpyruvate: step 3/7.</text>
</comment>
<evidence type="ECO:0000256" key="11">
    <source>
        <dbReference type="PIRSR" id="PIRSR001399-3"/>
    </source>
</evidence>
<dbReference type="InterPro" id="IPR018509">
    <property type="entry name" value="DHquinase_II_CS"/>
</dbReference>
<dbReference type="OrthoDB" id="9790793at2"/>
<feature type="active site" description="Proton acceptor" evidence="8 9">
    <location>
        <position position="23"/>
    </location>
</feature>
<dbReference type="PANTHER" id="PTHR21272:SF3">
    <property type="entry name" value="CATABOLIC 3-DEHYDROQUINASE"/>
    <property type="match status" value="1"/>
</dbReference>
<dbReference type="InterPro" id="IPR036441">
    <property type="entry name" value="DHquinase_II_sf"/>
</dbReference>
<feature type="binding site" evidence="8 10">
    <location>
        <position position="112"/>
    </location>
    <ligand>
        <name>substrate</name>
    </ligand>
</feature>
<dbReference type="Gene3D" id="3.40.50.9100">
    <property type="entry name" value="Dehydroquinase, class II"/>
    <property type="match status" value="1"/>
</dbReference>
<evidence type="ECO:0000256" key="9">
    <source>
        <dbReference type="PIRSR" id="PIRSR001399-1"/>
    </source>
</evidence>
<dbReference type="HAMAP" id="MF_00169">
    <property type="entry name" value="AroQ"/>
    <property type="match status" value="1"/>
</dbReference>
<dbReference type="Pfam" id="PF01220">
    <property type="entry name" value="DHquinase_II"/>
    <property type="match status" value="1"/>
</dbReference>
<dbReference type="EMBL" id="BMHA01000008">
    <property type="protein sequence ID" value="GGI07383.1"/>
    <property type="molecule type" value="Genomic_DNA"/>
</dbReference>
<dbReference type="GO" id="GO:0003855">
    <property type="term" value="F:3-dehydroquinate dehydratase activity"/>
    <property type="evidence" value="ECO:0007669"/>
    <property type="project" value="UniProtKB-UniRule"/>
</dbReference>
<dbReference type="GO" id="GO:0019631">
    <property type="term" value="P:quinate catabolic process"/>
    <property type="evidence" value="ECO:0007669"/>
    <property type="project" value="TreeGrafter"/>
</dbReference>
<sequence length="149" mass="15592">MTSILLLHGPNLSQLGARDPAQYGTDTLEDVVAVSRAEAEAAGARLEAEQFEAEGALVSRVHAARTDGTGAVLINAGALTHYSIALRDALDLLEVPVVEVHLSNVHAREPFRQHSVIAAVCDGSIVGFGTAGYPLAVRAALALHDRHVA</sequence>
<feature type="active site" description="Proton donor" evidence="8 9">
    <location>
        <position position="101"/>
    </location>
</feature>
<protein>
    <recommendedName>
        <fullName evidence="5 8">3-dehydroquinate dehydratase</fullName>
        <shortName evidence="8">3-dehydroquinase</shortName>
        <ecNumber evidence="5 8">4.2.1.10</ecNumber>
    </recommendedName>
    <alternativeName>
        <fullName evidence="8">Type II DHQase</fullName>
    </alternativeName>
</protein>